<sequence>MTSPAWFSQSFPPEGASTAEGIRNQLGKPELDHLTILVRESAQNSWDARVEDEAQVHYRINLQTVSAAHAPAWREHLLRKAPAKQYLPLRESLQKPTIRVLSISDRGTKGLGGPTRADTVTDQGRDFVAFLRNIGEPRDQAFGGGTYGFGKGILYLVSNPGTILVHTRCRYEGRYQTRLMAASLWKSFDAGEEGSARRFTGRHWWGDISGEVVEPLIGDAADSMAAKLGLPPFDPTETGTTVVVIDPNLEGLGAADAADYIAETIAWQLWPKMLPGSDGIAPMRFTVAYDGIEVSVPDPMKHRPLRMFARAYAEMAGSGGEDLHWRRTKLLGRFGLDHTMAPRFELSRAAEMAGFGEGRVHHVCLMRPAELVVCYWPGPDTPSEVVAYAGTFRADESMDETYAAAEPPTHDSWNPQSLEHPDSSHVKTTFTRLRERIQAAVVLHGKGDVEVADVSLGAASDKLAPLVGGAWGIGSATDYARPGDTKAPPRRRRSTVAADEDFRSEEPVPPDSVTEPEEMEVGGGEIGIRTDEMAAHRKPKVRRPRVDYVGDAYLDEYWGNAVVVQEFRLPIPSVQRISATIAVALATDSGVETEPPAGAEMPGLVGWEDPTGQLHSTPTFVIEGGDGSVWKAIAKPAPDTMTEIHLSVKVVGS</sequence>
<keyword evidence="3" id="KW-1185">Reference proteome</keyword>
<dbReference type="AlphaFoldDB" id="A0A917VMV6"/>
<evidence type="ECO:0000313" key="2">
    <source>
        <dbReference type="EMBL" id="GGK97040.1"/>
    </source>
</evidence>
<protein>
    <submittedName>
        <fullName evidence="2">Uncharacterized protein</fullName>
    </submittedName>
</protein>
<evidence type="ECO:0000256" key="1">
    <source>
        <dbReference type="SAM" id="MobiDB-lite"/>
    </source>
</evidence>
<dbReference type="RefSeq" id="WP_062995621.1">
    <property type="nucleotide sequence ID" value="NZ_BMMH01000001.1"/>
</dbReference>
<evidence type="ECO:0000313" key="3">
    <source>
        <dbReference type="Proteomes" id="UP000638263"/>
    </source>
</evidence>
<feature type="region of interest" description="Disordered" evidence="1">
    <location>
        <begin position="402"/>
        <end position="423"/>
    </location>
</feature>
<proteinExistence type="predicted"/>
<dbReference type="EMBL" id="BMMH01000001">
    <property type="protein sequence ID" value="GGK97040.1"/>
    <property type="molecule type" value="Genomic_DNA"/>
</dbReference>
<name>A0A917VMV6_9NOCA</name>
<reference evidence="2" key="1">
    <citation type="journal article" date="2014" name="Int. J. Syst. Evol. Microbiol.">
        <title>Complete genome sequence of Corynebacterium casei LMG S-19264T (=DSM 44701T), isolated from a smear-ripened cheese.</title>
        <authorList>
            <consortium name="US DOE Joint Genome Institute (JGI-PGF)"/>
            <person name="Walter F."/>
            <person name="Albersmeier A."/>
            <person name="Kalinowski J."/>
            <person name="Ruckert C."/>
        </authorList>
    </citation>
    <scope>NUCLEOTIDE SEQUENCE</scope>
    <source>
        <strain evidence="2">CGMCC 4.3508</strain>
    </source>
</reference>
<accession>A0A917VMV6</accession>
<feature type="region of interest" description="Disordered" evidence="1">
    <location>
        <begin position="474"/>
        <end position="520"/>
    </location>
</feature>
<organism evidence="2 3">
    <name type="scientific">Nocardia jinanensis</name>
    <dbReference type="NCBI Taxonomy" id="382504"/>
    <lineage>
        <taxon>Bacteria</taxon>
        <taxon>Bacillati</taxon>
        <taxon>Actinomycetota</taxon>
        <taxon>Actinomycetes</taxon>
        <taxon>Mycobacteriales</taxon>
        <taxon>Nocardiaceae</taxon>
        <taxon>Nocardia</taxon>
    </lineage>
</organism>
<reference evidence="2" key="2">
    <citation type="submission" date="2020-09" db="EMBL/GenBank/DDBJ databases">
        <authorList>
            <person name="Sun Q."/>
            <person name="Zhou Y."/>
        </authorList>
    </citation>
    <scope>NUCLEOTIDE SEQUENCE</scope>
    <source>
        <strain evidence="2">CGMCC 4.3508</strain>
    </source>
</reference>
<dbReference type="Proteomes" id="UP000638263">
    <property type="component" value="Unassembled WGS sequence"/>
</dbReference>
<gene>
    <name evidence="2" type="ORF">GCM10011588_09360</name>
</gene>
<comment type="caution">
    <text evidence="2">The sequence shown here is derived from an EMBL/GenBank/DDBJ whole genome shotgun (WGS) entry which is preliminary data.</text>
</comment>